<evidence type="ECO:0000259" key="8">
    <source>
        <dbReference type="Pfam" id="PF01773"/>
    </source>
</evidence>
<sequence length="416" mass="45998">INWHTIYWSFEMQFLAALFVLKWEFGKDAIMWTQARLDEFFANSAEGSKLLFGESYRDHYMIFGALPIVFLTNATLTILYYLGAMQFLVKVIGTFLSFVLDTSPIESMSVAAGIFLEGITAILTLRPYLPYVSKSQLFLIITSVFASLGGAYLAILSSLGVSLEYLIPAMLVSAPATFAVCKLMVPETHYKAGHKIMDNLDLAEDEKSKYANVLDAAQTGATSMLSLVGNVATVAFAFFSYIAWINKTLTWFGDRVGIDHFSIELISSYILYPVALMMGIEPDDCRNVAMLLGYRIGVNNIIAFFKLTDLKINKAKYTHYMLVTNGTGPVFNDGDDIVLGLWNDTLKSGFITDRSEAIVTYCLCGFSSFLSVAITIGIMFTLVPNRKAWISKVSVACLIAGNIANCMTGCFASIFY</sequence>
<feature type="transmembrane region" description="Helical" evidence="7">
    <location>
        <begin position="358"/>
        <end position="383"/>
    </location>
</feature>
<evidence type="ECO:0000256" key="4">
    <source>
        <dbReference type="ARBA" id="ARBA00022692"/>
    </source>
</evidence>
<evidence type="ECO:0000256" key="3">
    <source>
        <dbReference type="ARBA" id="ARBA00022475"/>
    </source>
</evidence>
<dbReference type="Pfam" id="PF07662">
    <property type="entry name" value="Nucleos_tra2_C"/>
    <property type="match status" value="1"/>
</dbReference>
<dbReference type="InterPro" id="IPR002668">
    <property type="entry name" value="CNT_N_dom"/>
</dbReference>
<reference evidence="10" key="1">
    <citation type="submission" date="2021-04" db="EMBL/GenBank/DDBJ databases">
        <authorList>
            <consortium name="Molecular Ecology Group"/>
        </authorList>
    </citation>
    <scope>NUCLEOTIDE SEQUENCE</scope>
</reference>
<feature type="transmembrane region" description="Helical" evidence="7">
    <location>
        <begin position="103"/>
        <end position="125"/>
    </location>
</feature>
<feature type="transmembrane region" description="Helical" evidence="7">
    <location>
        <begin position="395"/>
        <end position="415"/>
    </location>
</feature>
<proteinExistence type="inferred from homology"/>
<accession>A0A8S3YEV2</accession>
<dbReference type="GO" id="GO:0005886">
    <property type="term" value="C:plasma membrane"/>
    <property type="evidence" value="ECO:0007669"/>
    <property type="project" value="UniProtKB-SubCell"/>
</dbReference>
<dbReference type="Pfam" id="PF01773">
    <property type="entry name" value="Nucleos_tra2_N"/>
    <property type="match status" value="1"/>
</dbReference>
<gene>
    <name evidence="10" type="ORF">CUNI_LOCUS1195</name>
</gene>
<keyword evidence="4 7" id="KW-0812">Transmembrane</keyword>
<evidence type="ECO:0000259" key="9">
    <source>
        <dbReference type="Pfam" id="PF07662"/>
    </source>
</evidence>
<dbReference type="GO" id="GO:0005415">
    <property type="term" value="F:nucleoside:sodium symporter activity"/>
    <property type="evidence" value="ECO:0007669"/>
    <property type="project" value="TreeGrafter"/>
</dbReference>
<name>A0A8S3YEV2_9EUPU</name>
<evidence type="ECO:0000313" key="11">
    <source>
        <dbReference type="Proteomes" id="UP000678393"/>
    </source>
</evidence>
<feature type="non-terminal residue" evidence="10">
    <location>
        <position position="416"/>
    </location>
</feature>
<dbReference type="Proteomes" id="UP000678393">
    <property type="component" value="Unassembled WGS sequence"/>
</dbReference>
<keyword evidence="6 7" id="KW-0472">Membrane</keyword>
<dbReference type="InterPro" id="IPR008276">
    <property type="entry name" value="C_nuclsd_transpt"/>
</dbReference>
<evidence type="ECO:0000256" key="7">
    <source>
        <dbReference type="SAM" id="Phobius"/>
    </source>
</evidence>
<dbReference type="InterPro" id="IPR011657">
    <property type="entry name" value="CNT_C_dom"/>
</dbReference>
<dbReference type="PANTHER" id="PTHR10590">
    <property type="entry name" value="SODIUM/NUCLEOSIDE COTRANSPORTER"/>
    <property type="match status" value="1"/>
</dbReference>
<feature type="transmembrane region" description="Helical" evidence="7">
    <location>
        <begin position="165"/>
        <end position="185"/>
    </location>
</feature>
<protein>
    <recommendedName>
        <fullName evidence="12">Concentrative nucleoside transporter C-terminal domain-containing protein</fullName>
    </recommendedName>
</protein>
<dbReference type="EMBL" id="CAJHNH020000143">
    <property type="protein sequence ID" value="CAG5115637.1"/>
    <property type="molecule type" value="Genomic_DNA"/>
</dbReference>
<evidence type="ECO:0000256" key="2">
    <source>
        <dbReference type="ARBA" id="ARBA00009033"/>
    </source>
</evidence>
<feature type="domain" description="Concentrative nucleoside transporter N-terminal" evidence="8">
    <location>
        <begin position="1"/>
        <end position="54"/>
    </location>
</feature>
<dbReference type="AlphaFoldDB" id="A0A8S3YEV2"/>
<dbReference type="OrthoDB" id="6075923at2759"/>
<dbReference type="PANTHER" id="PTHR10590:SF4">
    <property type="entry name" value="SOLUTE CARRIER FAMILY 28 MEMBER 3"/>
    <property type="match status" value="1"/>
</dbReference>
<evidence type="ECO:0008006" key="12">
    <source>
        <dbReference type="Google" id="ProtNLM"/>
    </source>
</evidence>
<evidence type="ECO:0000256" key="6">
    <source>
        <dbReference type="ARBA" id="ARBA00023136"/>
    </source>
</evidence>
<feature type="transmembrane region" description="Helical" evidence="7">
    <location>
        <begin position="60"/>
        <end position="83"/>
    </location>
</feature>
<keyword evidence="11" id="KW-1185">Reference proteome</keyword>
<comment type="caution">
    <text evidence="10">The sequence shown here is derived from an EMBL/GenBank/DDBJ whole genome shotgun (WGS) entry which is preliminary data.</text>
</comment>
<evidence type="ECO:0000313" key="10">
    <source>
        <dbReference type="EMBL" id="CAG5115637.1"/>
    </source>
</evidence>
<organism evidence="10 11">
    <name type="scientific">Candidula unifasciata</name>
    <dbReference type="NCBI Taxonomy" id="100452"/>
    <lineage>
        <taxon>Eukaryota</taxon>
        <taxon>Metazoa</taxon>
        <taxon>Spiralia</taxon>
        <taxon>Lophotrochozoa</taxon>
        <taxon>Mollusca</taxon>
        <taxon>Gastropoda</taxon>
        <taxon>Heterobranchia</taxon>
        <taxon>Euthyneura</taxon>
        <taxon>Panpulmonata</taxon>
        <taxon>Eupulmonata</taxon>
        <taxon>Stylommatophora</taxon>
        <taxon>Helicina</taxon>
        <taxon>Helicoidea</taxon>
        <taxon>Geomitridae</taxon>
        <taxon>Candidula</taxon>
    </lineage>
</organism>
<evidence type="ECO:0000256" key="5">
    <source>
        <dbReference type="ARBA" id="ARBA00022989"/>
    </source>
</evidence>
<keyword evidence="3" id="KW-1003">Cell membrane</keyword>
<feature type="transmembrane region" description="Helical" evidence="7">
    <location>
        <begin position="137"/>
        <end position="159"/>
    </location>
</feature>
<comment type="similarity">
    <text evidence="2">Belongs to the concentrative nucleoside transporter (CNT) (TC 2.A.41) family.</text>
</comment>
<evidence type="ECO:0000256" key="1">
    <source>
        <dbReference type="ARBA" id="ARBA00004651"/>
    </source>
</evidence>
<comment type="subcellular location">
    <subcellularLocation>
        <location evidence="1">Cell membrane</location>
        <topology evidence="1">Multi-pass membrane protein</topology>
    </subcellularLocation>
</comment>
<feature type="transmembrane region" description="Helical" evidence="7">
    <location>
        <begin position="224"/>
        <end position="245"/>
    </location>
</feature>
<feature type="domain" description="Concentrative nucleoside transporter C-terminal" evidence="9">
    <location>
        <begin position="165"/>
        <end position="412"/>
    </location>
</feature>
<keyword evidence="5 7" id="KW-1133">Transmembrane helix</keyword>